<gene>
    <name evidence="2" type="ORF">BMONG18_1608</name>
</gene>
<evidence type="ECO:0000256" key="1">
    <source>
        <dbReference type="SAM" id="MobiDB-lite"/>
    </source>
</evidence>
<feature type="compositionally biased region" description="Basic and acidic residues" evidence="1">
    <location>
        <begin position="10"/>
        <end position="21"/>
    </location>
</feature>
<proteinExistence type="predicted"/>
<sequence length="132" mass="15382">MTKKQQTQGDRNDDHQQIKKEFCSAERHAGLLRDDVYRPIRGIQYEIGPHHHEYTQRCEYHGQDGDQQLLPEQFHRQTIETDGQAIEIDNPTEYQGHSHLGDHTPAKRAQQAQFDDDQNDEEDRSHLPQGDG</sequence>
<organism evidence="2 3">
    <name type="scientific">Bifidobacterium mongoliense</name>
    <dbReference type="NCBI Taxonomy" id="518643"/>
    <lineage>
        <taxon>Bacteria</taxon>
        <taxon>Bacillati</taxon>
        <taxon>Actinomycetota</taxon>
        <taxon>Actinomycetes</taxon>
        <taxon>Bifidobacteriales</taxon>
        <taxon>Bifidobacteriaceae</taxon>
        <taxon>Bifidobacterium</taxon>
    </lineage>
</organism>
<comment type="caution">
    <text evidence="2">The sequence shown here is derived from an EMBL/GenBank/DDBJ whole genome shotgun (WGS) entry which is preliminary data.</text>
</comment>
<dbReference type="EMBL" id="QRAJ01000013">
    <property type="protein sequence ID" value="ROT86288.1"/>
    <property type="molecule type" value="Genomic_DNA"/>
</dbReference>
<name>A0A423UC81_9BIFI</name>
<protein>
    <submittedName>
        <fullName evidence="2">Uncharacterized protein</fullName>
    </submittedName>
</protein>
<reference evidence="2 3" key="1">
    <citation type="submission" date="2018-07" db="EMBL/GenBank/DDBJ databases">
        <title>The role of parmesan cheese in vectoring bovine microbiota.</title>
        <authorList>
            <person name="Lugli G.A."/>
            <person name="Milani C."/>
        </authorList>
    </citation>
    <scope>NUCLEOTIDE SEQUENCE [LARGE SCALE GENOMIC DNA]</scope>
    <source>
        <strain evidence="2 3">BMONG18</strain>
    </source>
</reference>
<evidence type="ECO:0000313" key="3">
    <source>
        <dbReference type="Proteomes" id="UP000285266"/>
    </source>
</evidence>
<feature type="region of interest" description="Disordered" evidence="1">
    <location>
        <begin position="1"/>
        <end position="21"/>
    </location>
</feature>
<feature type="region of interest" description="Disordered" evidence="1">
    <location>
        <begin position="80"/>
        <end position="132"/>
    </location>
</feature>
<dbReference type="Proteomes" id="UP000285266">
    <property type="component" value="Unassembled WGS sequence"/>
</dbReference>
<evidence type="ECO:0000313" key="2">
    <source>
        <dbReference type="EMBL" id="ROT86288.1"/>
    </source>
</evidence>
<accession>A0A423UC81</accession>
<dbReference type="AlphaFoldDB" id="A0A423UC81"/>